<evidence type="ECO:0000256" key="4">
    <source>
        <dbReference type="ARBA" id="ARBA00022692"/>
    </source>
</evidence>
<reference evidence="11" key="1">
    <citation type="submission" date="2016-10" db="EMBL/GenBank/DDBJ databases">
        <authorList>
            <person name="Varghese N."/>
            <person name="Submissions S."/>
        </authorList>
    </citation>
    <scope>NUCLEOTIDE SEQUENCE [LARGE SCALE GENOMIC DNA]</scope>
    <source>
        <strain evidence="11">DSM 19110</strain>
    </source>
</reference>
<evidence type="ECO:0000313" key="11">
    <source>
        <dbReference type="Proteomes" id="UP000183200"/>
    </source>
</evidence>
<protein>
    <submittedName>
        <fullName evidence="10">TonB-linked outer membrane protein, SusC/RagA family</fullName>
    </submittedName>
</protein>
<organism evidence="10 11">
    <name type="scientific">Pedobacter steynii</name>
    <dbReference type="NCBI Taxonomy" id="430522"/>
    <lineage>
        <taxon>Bacteria</taxon>
        <taxon>Pseudomonadati</taxon>
        <taxon>Bacteroidota</taxon>
        <taxon>Sphingobacteriia</taxon>
        <taxon>Sphingobacteriales</taxon>
        <taxon>Sphingobacteriaceae</taxon>
        <taxon>Pedobacter</taxon>
    </lineage>
</organism>
<dbReference type="Pfam" id="PF13715">
    <property type="entry name" value="CarbopepD_reg_2"/>
    <property type="match status" value="1"/>
</dbReference>
<dbReference type="InterPro" id="IPR023996">
    <property type="entry name" value="TonB-dep_OMP_SusC/RagA"/>
</dbReference>
<feature type="domain" description="TonB-dependent receptor plug" evidence="9">
    <location>
        <begin position="122"/>
        <end position="252"/>
    </location>
</feature>
<comment type="subcellular location">
    <subcellularLocation>
        <location evidence="1 7">Cell outer membrane</location>
        <topology evidence="1 7">Multi-pass membrane protein</topology>
    </subcellularLocation>
</comment>
<dbReference type="AlphaFoldDB" id="A0A1G9VYH5"/>
<feature type="signal peptide" evidence="8">
    <location>
        <begin position="1"/>
        <end position="21"/>
    </location>
</feature>
<accession>A0A1G9VYH5</accession>
<evidence type="ECO:0000256" key="6">
    <source>
        <dbReference type="ARBA" id="ARBA00023237"/>
    </source>
</evidence>
<dbReference type="RefSeq" id="WP_074607995.1">
    <property type="nucleotide sequence ID" value="NZ_FNGY01000005.1"/>
</dbReference>
<dbReference type="Proteomes" id="UP000183200">
    <property type="component" value="Unassembled WGS sequence"/>
</dbReference>
<dbReference type="Gene3D" id="2.60.40.1120">
    <property type="entry name" value="Carboxypeptidase-like, regulatory domain"/>
    <property type="match status" value="1"/>
</dbReference>
<dbReference type="SUPFAM" id="SSF56935">
    <property type="entry name" value="Porins"/>
    <property type="match status" value="1"/>
</dbReference>
<evidence type="ECO:0000313" key="10">
    <source>
        <dbReference type="EMBL" id="SDM77001.1"/>
    </source>
</evidence>
<sequence>MRYTVVIFSLFLLLGFNSRLAAQQTKIVVKGTVIDRADKRPIPGVVITSGKSQTPLGQTDGNGRYSLSVTPGVELSFRYLSYKTVFRKVSDNATIDIRMEESVNALKEQVIIGYAKKTKEISTGSSVIITAKDIQDVPVANVMELLQGKVAGLNIQNNNGAPGMRGSMTIRGISNLNISGSGDDAFLTPTSPLFVVDGIPIDDNTDYSYGFESAGPGISPISLIPVEDIERIEVLKDAQATSLYGSRGAYGVVLITTKRGNSKIPIVQFTSNFTVDTPPDLKSVIGGRGERLMRIDQILKNDTNFYHGLNNVNRNPFLADSLNAFYNNSTNWQKLFYRTTFNQTHNLSISGGDQQFNYKVNGGYFDKKGIVENTAFTRYNLNMNAQYQPNEKFKLLASLNNVMANSSSGGGSSLSQTGLSESGSSSSLLPAPSLFTASSGLLNTLNTDDDNKTINVSTNIDVEYEAVKGLRASSSFSFNYITQAKDRFTPGALSAGVDSVYNYFDRKNTLYNRTRLSYVKQVGEKHNFNAAVFSELNSTNFRADVSQQVSTPNDQVKGPLGSDWFNSKGGTLNNLSNFRSASLAGSFSYNYDQKYVLDLTYRVDGSSTNGPDAGYSKSPSVAARWNFYKENWLRSTESWLDYGSIRASYGKNIVPTGNIYDVYGKYVAGGNYNQLPTVNLDLGVIPNTALTPTTTTQYNAGFEAGFLNNKFGFVFETYYKQVDNMLREKNISNINAFGKVKTNEMSVVNYGYELTLNARPLSSNSKLKWTVSLNAALNRDVVVHLPDNASQLLVKDASTGQNILYRLGKNSLTNVLLNTKGVYSTDLSVPVDPLTGLRYRAGSVIDRRTYFRGGDPMWTDLNGDYILDDNDLVGAGNSRPLITGGFTSYMQYGGFSLSVTGSYTLIRDVLNNALTSRFQSFENPLALNSLVPLEQYDYWKNSGDKATYPNPYDYTRYSVYSPFRYDQTLFQEDGSYIKLQQATLAYNIDKKYAKRLGATSIRVYGTAYNIYTFSNYSGPSPETVTDLGRDSSKGYPNPRTYTFGLNVQF</sequence>
<proteinExistence type="inferred from homology"/>
<keyword evidence="8" id="KW-0732">Signal</keyword>
<evidence type="ECO:0000256" key="8">
    <source>
        <dbReference type="SAM" id="SignalP"/>
    </source>
</evidence>
<dbReference type="NCBIfam" id="TIGR04056">
    <property type="entry name" value="OMP_RagA_SusC"/>
    <property type="match status" value="1"/>
</dbReference>
<evidence type="ECO:0000256" key="1">
    <source>
        <dbReference type="ARBA" id="ARBA00004571"/>
    </source>
</evidence>
<keyword evidence="4 7" id="KW-0812">Transmembrane</keyword>
<dbReference type="Pfam" id="PF07715">
    <property type="entry name" value="Plug"/>
    <property type="match status" value="1"/>
</dbReference>
<keyword evidence="3 7" id="KW-1134">Transmembrane beta strand</keyword>
<gene>
    <name evidence="10" type="ORF">SAMN05421820_10511</name>
</gene>
<dbReference type="Gene3D" id="2.170.130.10">
    <property type="entry name" value="TonB-dependent receptor, plug domain"/>
    <property type="match status" value="1"/>
</dbReference>
<keyword evidence="11" id="KW-1185">Reference proteome</keyword>
<dbReference type="EMBL" id="FNGY01000005">
    <property type="protein sequence ID" value="SDM77001.1"/>
    <property type="molecule type" value="Genomic_DNA"/>
</dbReference>
<evidence type="ECO:0000256" key="5">
    <source>
        <dbReference type="ARBA" id="ARBA00023136"/>
    </source>
</evidence>
<evidence type="ECO:0000259" key="9">
    <source>
        <dbReference type="Pfam" id="PF07715"/>
    </source>
</evidence>
<dbReference type="OrthoDB" id="9768177at2"/>
<keyword evidence="5 7" id="KW-0472">Membrane</keyword>
<comment type="similarity">
    <text evidence="7">Belongs to the TonB-dependent receptor family.</text>
</comment>
<feature type="chain" id="PRO_5010288866" evidence="8">
    <location>
        <begin position="22"/>
        <end position="1049"/>
    </location>
</feature>
<dbReference type="InterPro" id="IPR012910">
    <property type="entry name" value="Plug_dom"/>
</dbReference>
<evidence type="ECO:0000256" key="7">
    <source>
        <dbReference type="PROSITE-ProRule" id="PRU01360"/>
    </source>
</evidence>
<evidence type="ECO:0000256" key="2">
    <source>
        <dbReference type="ARBA" id="ARBA00022448"/>
    </source>
</evidence>
<keyword evidence="2 7" id="KW-0813">Transport</keyword>
<dbReference type="Gene3D" id="2.40.170.20">
    <property type="entry name" value="TonB-dependent receptor, beta-barrel domain"/>
    <property type="match status" value="1"/>
</dbReference>
<dbReference type="InterPro" id="IPR008969">
    <property type="entry name" value="CarboxyPept-like_regulatory"/>
</dbReference>
<dbReference type="PROSITE" id="PS52016">
    <property type="entry name" value="TONB_DEPENDENT_REC_3"/>
    <property type="match status" value="1"/>
</dbReference>
<dbReference type="InterPro" id="IPR023997">
    <property type="entry name" value="TonB-dep_OMP_SusC/RagA_CS"/>
</dbReference>
<dbReference type="GO" id="GO:0009279">
    <property type="term" value="C:cell outer membrane"/>
    <property type="evidence" value="ECO:0007669"/>
    <property type="project" value="UniProtKB-SubCell"/>
</dbReference>
<keyword evidence="6 7" id="KW-0998">Cell outer membrane</keyword>
<dbReference type="InterPro" id="IPR037066">
    <property type="entry name" value="Plug_dom_sf"/>
</dbReference>
<dbReference type="InterPro" id="IPR039426">
    <property type="entry name" value="TonB-dep_rcpt-like"/>
</dbReference>
<evidence type="ECO:0000256" key="3">
    <source>
        <dbReference type="ARBA" id="ARBA00022452"/>
    </source>
</evidence>
<dbReference type="InterPro" id="IPR036942">
    <property type="entry name" value="Beta-barrel_TonB_sf"/>
</dbReference>
<name>A0A1G9VYH5_9SPHI</name>
<dbReference type="NCBIfam" id="TIGR04057">
    <property type="entry name" value="SusC_RagA_signa"/>
    <property type="match status" value="1"/>
</dbReference>
<dbReference type="SUPFAM" id="SSF49464">
    <property type="entry name" value="Carboxypeptidase regulatory domain-like"/>
    <property type="match status" value="1"/>
</dbReference>